<dbReference type="OrthoDB" id="6507029at2759"/>
<evidence type="ECO:0000313" key="2">
    <source>
        <dbReference type="EMBL" id="KAH9367624.1"/>
    </source>
</evidence>
<dbReference type="InterPro" id="IPR000718">
    <property type="entry name" value="Peptidase_M13"/>
</dbReference>
<comment type="caution">
    <text evidence="2">The sequence shown here is derived from an EMBL/GenBank/DDBJ whole genome shotgun (WGS) entry which is preliminary data.</text>
</comment>
<dbReference type="PANTHER" id="PTHR11733">
    <property type="entry name" value="ZINC METALLOPROTEASE FAMILY M13 NEPRILYSIN-RELATED"/>
    <property type="match status" value="1"/>
</dbReference>
<organism evidence="2 3">
    <name type="scientific">Haemaphysalis longicornis</name>
    <name type="common">Bush tick</name>
    <dbReference type="NCBI Taxonomy" id="44386"/>
    <lineage>
        <taxon>Eukaryota</taxon>
        <taxon>Metazoa</taxon>
        <taxon>Ecdysozoa</taxon>
        <taxon>Arthropoda</taxon>
        <taxon>Chelicerata</taxon>
        <taxon>Arachnida</taxon>
        <taxon>Acari</taxon>
        <taxon>Parasitiformes</taxon>
        <taxon>Ixodida</taxon>
        <taxon>Ixodoidea</taxon>
        <taxon>Ixodidae</taxon>
        <taxon>Haemaphysalinae</taxon>
        <taxon>Haemaphysalis</taxon>
    </lineage>
</organism>
<dbReference type="EMBL" id="JABSTR010000004">
    <property type="protein sequence ID" value="KAH9367624.1"/>
    <property type="molecule type" value="Genomic_DNA"/>
</dbReference>
<dbReference type="InterPro" id="IPR018497">
    <property type="entry name" value="Peptidase_M13_C"/>
</dbReference>
<gene>
    <name evidence="2" type="ORF">HPB48_009995</name>
</gene>
<dbReference type="Proteomes" id="UP000821853">
    <property type="component" value="Chromosome 2"/>
</dbReference>
<sequence>MVVTGSAAESVAERVQIFLTKAAERHRWAHGRRSRTALRALAHVRFLVGFPESIVQEDSRGLGDSGISFVRSWLSASASAQRRRLQQQRSRTQDELNAGLTANAVVAGSSRTLVLPSAIVAPPVFFSRGPSSYNYGSLGKVASAKGRTLASKVYALLADLVGLRVAYAAFESLHQEQRAESLLLPDGKMGPEQLFFVAHCALHCGIRGQKADHPLHVHGRHRCHLPLMHMVEFSQAFHCKRGSPMNPQVKCRL</sequence>
<dbReference type="AlphaFoldDB" id="A0A9J6FYR6"/>
<dbReference type="Gene3D" id="3.40.390.10">
    <property type="entry name" value="Collagenase (Catalytic Domain)"/>
    <property type="match status" value="2"/>
</dbReference>
<dbReference type="PROSITE" id="PS51885">
    <property type="entry name" value="NEPRILYSIN"/>
    <property type="match status" value="1"/>
</dbReference>
<dbReference type="InterPro" id="IPR042089">
    <property type="entry name" value="Peptidase_M13_dom_2"/>
</dbReference>
<accession>A0A9J6FYR6</accession>
<feature type="domain" description="Peptidase M13 C-terminal" evidence="1">
    <location>
        <begin position="157"/>
        <end position="253"/>
    </location>
</feature>
<dbReference type="Gene3D" id="1.10.1380.10">
    <property type="entry name" value="Neutral endopeptidase , domain2"/>
    <property type="match status" value="1"/>
</dbReference>
<dbReference type="SUPFAM" id="SSF55486">
    <property type="entry name" value="Metalloproteases ('zincins'), catalytic domain"/>
    <property type="match status" value="1"/>
</dbReference>
<evidence type="ECO:0000259" key="1">
    <source>
        <dbReference type="Pfam" id="PF01431"/>
    </source>
</evidence>
<proteinExistence type="predicted"/>
<dbReference type="PANTHER" id="PTHR11733:SF241">
    <property type="entry name" value="GH26575P-RELATED"/>
    <property type="match status" value="1"/>
</dbReference>
<evidence type="ECO:0000313" key="3">
    <source>
        <dbReference type="Proteomes" id="UP000821853"/>
    </source>
</evidence>
<dbReference type="GO" id="GO:0005886">
    <property type="term" value="C:plasma membrane"/>
    <property type="evidence" value="ECO:0007669"/>
    <property type="project" value="TreeGrafter"/>
</dbReference>
<dbReference type="GO" id="GO:0004222">
    <property type="term" value="F:metalloendopeptidase activity"/>
    <property type="evidence" value="ECO:0007669"/>
    <property type="project" value="InterPro"/>
</dbReference>
<protein>
    <recommendedName>
        <fullName evidence="1">Peptidase M13 C-terminal domain-containing protein</fullName>
    </recommendedName>
</protein>
<keyword evidence="3" id="KW-1185">Reference proteome</keyword>
<dbReference type="Pfam" id="PF01431">
    <property type="entry name" value="Peptidase_M13"/>
    <property type="match status" value="1"/>
</dbReference>
<dbReference type="VEuPathDB" id="VectorBase:HLOH_045639"/>
<dbReference type="OMA" id="CESADPP"/>
<dbReference type="GO" id="GO:0016485">
    <property type="term" value="P:protein processing"/>
    <property type="evidence" value="ECO:0007669"/>
    <property type="project" value="TreeGrafter"/>
</dbReference>
<reference evidence="2 3" key="1">
    <citation type="journal article" date="2020" name="Cell">
        <title>Large-Scale Comparative Analyses of Tick Genomes Elucidate Their Genetic Diversity and Vector Capacities.</title>
        <authorList>
            <consortium name="Tick Genome and Microbiome Consortium (TIGMIC)"/>
            <person name="Jia N."/>
            <person name="Wang J."/>
            <person name="Shi W."/>
            <person name="Du L."/>
            <person name="Sun Y."/>
            <person name="Zhan W."/>
            <person name="Jiang J.F."/>
            <person name="Wang Q."/>
            <person name="Zhang B."/>
            <person name="Ji P."/>
            <person name="Bell-Sakyi L."/>
            <person name="Cui X.M."/>
            <person name="Yuan T.T."/>
            <person name="Jiang B.G."/>
            <person name="Yang W.F."/>
            <person name="Lam T.T."/>
            <person name="Chang Q.C."/>
            <person name="Ding S.J."/>
            <person name="Wang X.J."/>
            <person name="Zhu J.G."/>
            <person name="Ruan X.D."/>
            <person name="Zhao L."/>
            <person name="Wei J.T."/>
            <person name="Ye R.Z."/>
            <person name="Que T.C."/>
            <person name="Du C.H."/>
            <person name="Zhou Y.H."/>
            <person name="Cheng J.X."/>
            <person name="Dai P.F."/>
            <person name="Guo W.B."/>
            <person name="Han X.H."/>
            <person name="Huang E.J."/>
            <person name="Li L.F."/>
            <person name="Wei W."/>
            <person name="Gao Y.C."/>
            <person name="Liu J.Z."/>
            <person name="Shao H.Z."/>
            <person name="Wang X."/>
            <person name="Wang C.C."/>
            <person name="Yang T.C."/>
            <person name="Huo Q.B."/>
            <person name="Li W."/>
            <person name="Chen H.Y."/>
            <person name="Chen S.E."/>
            <person name="Zhou L.G."/>
            <person name="Ni X.B."/>
            <person name="Tian J.H."/>
            <person name="Sheng Y."/>
            <person name="Liu T."/>
            <person name="Pan Y.S."/>
            <person name="Xia L.Y."/>
            <person name="Li J."/>
            <person name="Zhao F."/>
            <person name="Cao W.C."/>
        </authorList>
    </citation>
    <scope>NUCLEOTIDE SEQUENCE [LARGE SCALE GENOMIC DNA]</scope>
    <source>
        <strain evidence="2">HaeL-2018</strain>
    </source>
</reference>
<name>A0A9J6FYR6_HAELO</name>
<dbReference type="InterPro" id="IPR024079">
    <property type="entry name" value="MetalloPept_cat_dom_sf"/>
</dbReference>